<evidence type="ECO:0000259" key="1">
    <source>
        <dbReference type="Pfam" id="PF08044"/>
    </source>
</evidence>
<protein>
    <submittedName>
        <fullName evidence="2">DUF1707 domain-containing protein</fullName>
    </submittedName>
</protein>
<evidence type="ECO:0000313" key="3">
    <source>
        <dbReference type="Proteomes" id="UP001597380"/>
    </source>
</evidence>
<name>A0ABW4XGP8_9GAMM</name>
<reference evidence="3" key="1">
    <citation type="journal article" date="2019" name="Int. J. Syst. Evol. Microbiol.">
        <title>The Global Catalogue of Microorganisms (GCM) 10K type strain sequencing project: providing services to taxonomists for standard genome sequencing and annotation.</title>
        <authorList>
            <consortium name="The Broad Institute Genomics Platform"/>
            <consortium name="The Broad Institute Genome Sequencing Center for Infectious Disease"/>
            <person name="Wu L."/>
            <person name="Ma J."/>
        </authorList>
    </citation>
    <scope>NUCLEOTIDE SEQUENCE [LARGE SCALE GENOMIC DNA]</scope>
    <source>
        <strain evidence="3">CGMCC 1.10992</strain>
    </source>
</reference>
<comment type="caution">
    <text evidence="2">The sequence shown here is derived from an EMBL/GenBank/DDBJ whole genome shotgun (WGS) entry which is preliminary data.</text>
</comment>
<organism evidence="2 3">
    <name type="scientific">Corallincola platygyrae</name>
    <dbReference type="NCBI Taxonomy" id="1193278"/>
    <lineage>
        <taxon>Bacteria</taxon>
        <taxon>Pseudomonadati</taxon>
        <taxon>Pseudomonadota</taxon>
        <taxon>Gammaproteobacteria</taxon>
        <taxon>Alteromonadales</taxon>
        <taxon>Psychromonadaceae</taxon>
        <taxon>Corallincola</taxon>
    </lineage>
</organism>
<keyword evidence="3" id="KW-1185">Reference proteome</keyword>
<dbReference type="Pfam" id="PF08044">
    <property type="entry name" value="DUF1707"/>
    <property type="match status" value="1"/>
</dbReference>
<dbReference type="EMBL" id="JBHUHT010000004">
    <property type="protein sequence ID" value="MFD2094687.1"/>
    <property type="molecule type" value="Genomic_DNA"/>
</dbReference>
<proteinExistence type="predicted"/>
<gene>
    <name evidence="2" type="ORF">ACFSJ3_01725</name>
</gene>
<feature type="domain" description="DUF1707" evidence="1">
    <location>
        <begin position="11"/>
        <end position="59"/>
    </location>
</feature>
<accession>A0ABW4XGP8</accession>
<dbReference type="PANTHER" id="PTHR40763">
    <property type="entry name" value="MEMBRANE PROTEIN-RELATED"/>
    <property type="match status" value="1"/>
</dbReference>
<dbReference type="RefSeq" id="WP_345338856.1">
    <property type="nucleotide sequence ID" value="NZ_BAABLI010000007.1"/>
</dbReference>
<dbReference type="Proteomes" id="UP001597380">
    <property type="component" value="Unassembled WGS sequence"/>
</dbReference>
<dbReference type="InterPro" id="IPR012551">
    <property type="entry name" value="DUF1707_SHOCT-like"/>
</dbReference>
<dbReference type="PANTHER" id="PTHR40763:SF5">
    <property type="entry name" value="MEMBRANE PROTEIN"/>
    <property type="match status" value="1"/>
</dbReference>
<evidence type="ECO:0000313" key="2">
    <source>
        <dbReference type="EMBL" id="MFD2094687.1"/>
    </source>
</evidence>
<sequence>MAVKLEDRPIDTLRQEVIDQLIMNYGHGELSLEAFERRLDIAMQTTSHEKLVEQVADLQLAVNKEYVDEKQQQMGVKLSPLETKANDYMISLFGGNDVSGPRPIARTTWVVDIFSGADIDLTDAVFPQGEVRFRMFNLFSGTDFYVPENVNVITRMFSIFGGVDCRITSTPEPNAPTIIVEGIAIFSGIDIKVKKSLKERFIGFAEQFKKLLRSE</sequence>